<comment type="caution">
    <text evidence="1">The sequence shown here is derived from an EMBL/GenBank/DDBJ whole genome shotgun (WGS) entry which is preliminary data.</text>
</comment>
<dbReference type="Proteomes" id="UP001279734">
    <property type="component" value="Unassembled WGS sequence"/>
</dbReference>
<keyword evidence="2" id="KW-1185">Reference proteome</keyword>
<dbReference type="AlphaFoldDB" id="A0AAD3XG48"/>
<reference evidence="1" key="1">
    <citation type="submission" date="2023-05" db="EMBL/GenBank/DDBJ databases">
        <title>Nepenthes gracilis genome sequencing.</title>
        <authorList>
            <person name="Fukushima K."/>
        </authorList>
    </citation>
    <scope>NUCLEOTIDE SEQUENCE</scope>
    <source>
        <strain evidence="1">SING2019-196</strain>
    </source>
</reference>
<gene>
    <name evidence="1" type="ORF">Nepgr_005035</name>
</gene>
<accession>A0AAD3XG48</accession>
<organism evidence="1 2">
    <name type="scientific">Nepenthes gracilis</name>
    <name type="common">Slender pitcher plant</name>
    <dbReference type="NCBI Taxonomy" id="150966"/>
    <lineage>
        <taxon>Eukaryota</taxon>
        <taxon>Viridiplantae</taxon>
        <taxon>Streptophyta</taxon>
        <taxon>Embryophyta</taxon>
        <taxon>Tracheophyta</taxon>
        <taxon>Spermatophyta</taxon>
        <taxon>Magnoliopsida</taxon>
        <taxon>eudicotyledons</taxon>
        <taxon>Gunneridae</taxon>
        <taxon>Pentapetalae</taxon>
        <taxon>Caryophyllales</taxon>
        <taxon>Nepenthaceae</taxon>
        <taxon>Nepenthes</taxon>
    </lineage>
</organism>
<proteinExistence type="predicted"/>
<sequence>MRRGGRMRRIRKPFYWYCKRTLLYDLVRFMKKERIHRMYRRVELKFRYLASDYDRMADIGWGFENLSMNGEIGLRPQDFLVNGGRTAVIRNIFEGGFVNTGRERTTRLTDVMCRHTWRNGVGWRIGGYGRFARRGMEWKKTRSSLVWVREREASEASDAQIGLFWWRLKAKLNFRIAVSVKELIFTICCYDYFSADYYYHQIMI</sequence>
<name>A0AAD3XG48_NEPGR</name>
<dbReference type="EMBL" id="BSYO01000004">
    <property type="protein sequence ID" value="GMH03196.1"/>
    <property type="molecule type" value="Genomic_DNA"/>
</dbReference>
<evidence type="ECO:0000313" key="1">
    <source>
        <dbReference type="EMBL" id="GMH03196.1"/>
    </source>
</evidence>
<evidence type="ECO:0000313" key="2">
    <source>
        <dbReference type="Proteomes" id="UP001279734"/>
    </source>
</evidence>
<protein>
    <submittedName>
        <fullName evidence="1">Uncharacterized protein</fullName>
    </submittedName>
</protein>